<gene>
    <name evidence="2" type="ORF">HCN56_22865</name>
</gene>
<sequence length="131" mass="14286">MSAARAGRDDDPDRLYTVTGGRSRAHNDSFDLVTLIVSECEPTPGMPSEQARILRMCRLPTAVVELSADLRLPVSIVKIVLSDLLDTGRITARHPRTSKAPPAPRRRGETPAAQLPDPTILEQVLVGLRNL</sequence>
<keyword evidence="3" id="KW-1185">Reference proteome</keyword>
<dbReference type="AlphaFoldDB" id="A0A7X6D541"/>
<feature type="region of interest" description="Disordered" evidence="1">
    <location>
        <begin position="90"/>
        <end position="116"/>
    </location>
</feature>
<name>A0A7X6D541_9ACTN</name>
<evidence type="ECO:0000313" key="3">
    <source>
        <dbReference type="Proteomes" id="UP000578686"/>
    </source>
</evidence>
<dbReference type="RefSeq" id="WP_167974151.1">
    <property type="nucleotide sequence ID" value="NZ_BHZG01000381.1"/>
</dbReference>
<dbReference type="InterPro" id="IPR007995">
    <property type="entry name" value="DUF742"/>
</dbReference>
<feature type="region of interest" description="Disordered" evidence="1">
    <location>
        <begin position="1"/>
        <end position="21"/>
    </location>
</feature>
<evidence type="ECO:0000256" key="1">
    <source>
        <dbReference type="SAM" id="MobiDB-lite"/>
    </source>
</evidence>
<dbReference type="Pfam" id="PF05331">
    <property type="entry name" value="DUF742"/>
    <property type="match status" value="1"/>
</dbReference>
<evidence type="ECO:0000313" key="2">
    <source>
        <dbReference type="EMBL" id="NJQ08345.1"/>
    </source>
</evidence>
<dbReference type="EMBL" id="JAAVJD010000286">
    <property type="protein sequence ID" value="NJQ08345.1"/>
    <property type="molecule type" value="Genomic_DNA"/>
</dbReference>
<organism evidence="2 3">
    <name type="scientific">Streptomyces lonarensis</name>
    <dbReference type="NCBI Taxonomy" id="700599"/>
    <lineage>
        <taxon>Bacteria</taxon>
        <taxon>Bacillati</taxon>
        <taxon>Actinomycetota</taxon>
        <taxon>Actinomycetes</taxon>
        <taxon>Kitasatosporales</taxon>
        <taxon>Streptomycetaceae</taxon>
        <taxon>Streptomyces</taxon>
    </lineage>
</organism>
<dbReference type="PANTHER" id="PTHR36221">
    <property type="entry name" value="DUF742 DOMAIN-CONTAINING PROTEIN"/>
    <property type="match status" value="1"/>
</dbReference>
<proteinExistence type="predicted"/>
<feature type="compositionally biased region" description="Basic and acidic residues" evidence="1">
    <location>
        <begin position="1"/>
        <end position="14"/>
    </location>
</feature>
<dbReference type="Proteomes" id="UP000578686">
    <property type="component" value="Unassembled WGS sequence"/>
</dbReference>
<accession>A0A7X6D541</accession>
<comment type="caution">
    <text evidence="2">The sequence shown here is derived from an EMBL/GenBank/DDBJ whole genome shotgun (WGS) entry which is preliminary data.</text>
</comment>
<reference evidence="2 3" key="1">
    <citation type="submission" date="2020-03" db="EMBL/GenBank/DDBJ databases">
        <title>Draft genome of Streptomyces sp. ventii, isolated from the Axial Seamount in the Pacific Ocean, and resequencing of the two type strains Streptomyces lonarensis strain NCL 716 and Streptomyces bohaiensis strain 11A07.</title>
        <authorList>
            <person name="Loughran R.M."/>
            <person name="Pfannmuller K.M."/>
            <person name="Wasson B.J."/>
            <person name="Deadmond M.C."/>
            <person name="Paddock B.E."/>
            <person name="Koyack M.J."/>
            <person name="Gallegos D.A."/>
            <person name="Mitchell E.A."/>
            <person name="Ushijima B."/>
            <person name="Saw J.H."/>
            <person name="Mcphail K.L."/>
            <person name="Videau P."/>
        </authorList>
    </citation>
    <scope>NUCLEOTIDE SEQUENCE [LARGE SCALE GENOMIC DNA]</scope>
    <source>
        <strain evidence="2 3">NCL716</strain>
    </source>
</reference>
<protein>
    <submittedName>
        <fullName evidence="2">DUF742 domain-containing protein</fullName>
    </submittedName>
</protein>
<dbReference type="PANTHER" id="PTHR36221:SF1">
    <property type="entry name" value="DUF742 DOMAIN-CONTAINING PROTEIN"/>
    <property type="match status" value="1"/>
</dbReference>